<dbReference type="EMBL" id="AUZX01005403">
    <property type="protein sequence ID" value="EQD68017.1"/>
    <property type="molecule type" value="Genomic_DNA"/>
</dbReference>
<dbReference type="InterPro" id="IPR007899">
    <property type="entry name" value="CHAD_dom"/>
</dbReference>
<accession>T1BDV0</accession>
<reference evidence="2" key="1">
    <citation type="submission" date="2013-08" db="EMBL/GenBank/DDBJ databases">
        <authorList>
            <person name="Mendez C."/>
            <person name="Richter M."/>
            <person name="Ferrer M."/>
            <person name="Sanchez J."/>
        </authorList>
    </citation>
    <scope>NUCLEOTIDE SEQUENCE</scope>
</reference>
<dbReference type="Pfam" id="PF05235">
    <property type="entry name" value="CHAD"/>
    <property type="match status" value="1"/>
</dbReference>
<dbReference type="InterPro" id="IPR038186">
    <property type="entry name" value="CHAD_dom_sf"/>
</dbReference>
<organism evidence="2">
    <name type="scientific">mine drainage metagenome</name>
    <dbReference type="NCBI Taxonomy" id="410659"/>
    <lineage>
        <taxon>unclassified sequences</taxon>
        <taxon>metagenomes</taxon>
        <taxon>ecological metagenomes</taxon>
    </lineage>
</organism>
<proteinExistence type="predicted"/>
<reference evidence="2" key="2">
    <citation type="journal article" date="2014" name="ISME J.">
        <title>Microbial stratification in low pH oxic and suboxic macroscopic growths along an acid mine drainage.</title>
        <authorList>
            <person name="Mendez-Garcia C."/>
            <person name="Mesa V."/>
            <person name="Sprenger R.R."/>
            <person name="Richter M."/>
            <person name="Diez M.S."/>
            <person name="Solano J."/>
            <person name="Bargiela R."/>
            <person name="Golyshina O.V."/>
            <person name="Manteca A."/>
            <person name="Ramos J.L."/>
            <person name="Gallego J.R."/>
            <person name="Llorente I."/>
            <person name="Martins Dos Santos V.A."/>
            <person name="Jensen O.N."/>
            <person name="Pelaez A.I."/>
            <person name="Sanchez J."/>
            <person name="Ferrer M."/>
        </authorList>
    </citation>
    <scope>NUCLEOTIDE SEQUENCE</scope>
</reference>
<name>T1BDV0_9ZZZZ</name>
<evidence type="ECO:0000313" key="2">
    <source>
        <dbReference type="EMBL" id="EQD68017.1"/>
    </source>
</evidence>
<dbReference type="AlphaFoldDB" id="T1BDV0"/>
<comment type="caution">
    <text evidence="2">The sequence shown here is derived from an EMBL/GenBank/DDBJ whole genome shotgun (WGS) entry which is preliminary data.</text>
</comment>
<dbReference type="Gene3D" id="1.40.20.10">
    <property type="entry name" value="CHAD domain"/>
    <property type="match status" value="1"/>
</dbReference>
<gene>
    <name evidence="2" type="ORF">B1A_07502</name>
</gene>
<sequence length="132" mass="15492">MRVYSRGRAAQERAQSHRTATNLHELRKQTKFLFHQLEALEPLQPDLITRLAKRSHRLADLLGDDHNLTVLRTRVTHSPLERHDRVRLQRIIDHERAKLDRTALARARRMYRQSPAAFAARLDRRAPPARDA</sequence>
<protein>
    <submittedName>
        <fullName evidence="2">CHAD domain containing protein</fullName>
    </submittedName>
</protein>
<evidence type="ECO:0000259" key="1">
    <source>
        <dbReference type="Pfam" id="PF05235"/>
    </source>
</evidence>
<feature type="domain" description="CHAD" evidence="1">
    <location>
        <begin position="2"/>
        <end position="75"/>
    </location>
</feature>